<evidence type="ECO:0000313" key="1">
    <source>
        <dbReference type="EMBL" id="MBC8545928.1"/>
    </source>
</evidence>
<accession>A0A926I3W2</accession>
<evidence type="ECO:0000313" key="2">
    <source>
        <dbReference type="Proteomes" id="UP000653127"/>
    </source>
</evidence>
<dbReference type="EMBL" id="JACRST010000002">
    <property type="protein sequence ID" value="MBC8545928.1"/>
    <property type="molecule type" value="Genomic_DNA"/>
</dbReference>
<dbReference type="RefSeq" id="WP_249282077.1">
    <property type="nucleotide sequence ID" value="NZ_JACRST010000002.1"/>
</dbReference>
<keyword evidence="2" id="KW-1185">Reference proteome</keyword>
<name>A0A926I3W2_9FIRM</name>
<proteinExistence type="predicted"/>
<sequence length="258" mass="28604">MAEPKATTSNSGCGNNLFKEAVCIDTKRIYDSCSAKDCLEDLQVFFVPEDQAIIDGCNNLKAKSAEILNVYLDVEPVPFNKGFYSVDITFFFSVKVQVYTAASSTPCILDGLAYFTKKVILYGSEGNVRVYCSDHPNQYSTNMPTACVSVVDPIVLSARVCPCHDCCPCHVEIPKEICCNFKGDFGGCTPEKCVYVTIGMFTIVQLERSVQMMVPAYDFCIPDKECITTTDDPCEVFKAIKFPTGDFFPPREQDCHCD</sequence>
<reference evidence="1" key="1">
    <citation type="submission" date="2020-08" db="EMBL/GenBank/DDBJ databases">
        <title>Genome public.</title>
        <authorList>
            <person name="Liu C."/>
            <person name="Sun Q."/>
        </authorList>
    </citation>
    <scope>NUCLEOTIDE SEQUENCE</scope>
    <source>
        <strain evidence="1">NSJ-31</strain>
    </source>
</reference>
<gene>
    <name evidence="1" type="ORF">H8711_03105</name>
</gene>
<dbReference type="Proteomes" id="UP000653127">
    <property type="component" value="Unassembled WGS sequence"/>
</dbReference>
<comment type="caution">
    <text evidence="1">The sequence shown here is derived from an EMBL/GenBank/DDBJ whole genome shotgun (WGS) entry which is preliminary data.</text>
</comment>
<dbReference type="AlphaFoldDB" id="A0A926I3W2"/>
<organism evidence="1 2">
    <name type="scientific">Ligaoa zhengdingensis</name>
    <dbReference type="NCBI Taxonomy" id="2763658"/>
    <lineage>
        <taxon>Bacteria</taxon>
        <taxon>Bacillati</taxon>
        <taxon>Bacillota</taxon>
        <taxon>Clostridia</taxon>
        <taxon>Eubacteriales</taxon>
        <taxon>Oscillospiraceae</taxon>
        <taxon>Ligaoa</taxon>
    </lineage>
</organism>
<protein>
    <submittedName>
        <fullName evidence="1">Uncharacterized protein</fullName>
    </submittedName>
</protein>